<keyword evidence="2 7" id="KW-0489">Methyltransferase</keyword>
<dbReference type="Proteomes" id="UP000730161">
    <property type="component" value="Unassembled WGS sequence"/>
</dbReference>
<dbReference type="GO" id="GO:0008175">
    <property type="term" value="F:tRNA methyltransferase activity"/>
    <property type="evidence" value="ECO:0007669"/>
    <property type="project" value="TreeGrafter"/>
</dbReference>
<keyword evidence="8" id="KW-1185">Reference proteome</keyword>
<dbReference type="Pfam" id="PF02475">
    <property type="entry name" value="TRM5-TYW2_MTfase"/>
    <property type="match status" value="1"/>
</dbReference>
<dbReference type="InterPro" id="IPR029063">
    <property type="entry name" value="SAM-dependent_MTases_sf"/>
</dbReference>
<evidence type="ECO:0000256" key="2">
    <source>
        <dbReference type="ARBA" id="ARBA00022603"/>
    </source>
</evidence>
<gene>
    <name evidence="7" type="ORF">RJ53_09070</name>
</gene>
<name>A0A8J8B616_9EURY</name>
<evidence type="ECO:0000256" key="3">
    <source>
        <dbReference type="ARBA" id="ARBA00022679"/>
    </source>
</evidence>
<dbReference type="PROSITE" id="PS51684">
    <property type="entry name" value="SAM_MT_TRM5_TYW2"/>
    <property type="match status" value="1"/>
</dbReference>
<accession>A0A8J8B616</accession>
<evidence type="ECO:0000256" key="4">
    <source>
        <dbReference type="ARBA" id="ARBA00022691"/>
    </source>
</evidence>
<evidence type="ECO:0000259" key="6">
    <source>
        <dbReference type="PROSITE" id="PS51684"/>
    </source>
</evidence>
<evidence type="ECO:0000313" key="8">
    <source>
        <dbReference type="Proteomes" id="UP000730161"/>
    </source>
</evidence>
<evidence type="ECO:0000256" key="5">
    <source>
        <dbReference type="ARBA" id="ARBA00022694"/>
    </source>
</evidence>
<sequence>MIEAWAVRIPKRQGEERRQELIRDGFIAGNLRPQADGDDLLIPVTGSPPGTERALFKQMQTAPPLPRHEQVGGIAIMQENDPRGAERILAARPSTHTVLYAEGAVEGEFRTKTFSVLAGTPTTRTCYLEYGYRFTIDLGSAYFSSRLSTERQRIRSMMNDGEAVCDMFCGVGPFPITLANRAGWILACDKNPHAIHLLIENLATNRTGNVLPMLGDAARLGEIFGERFDRVLMNLPLIAHQFLRTAAILTRPGGTIHLYALQEREGEYEDEIRSIIPDSTITERFLRSYSAGRWHAVYDIRRDL</sequence>
<dbReference type="RefSeq" id="WP_211531347.1">
    <property type="nucleotide sequence ID" value="NZ_JWHL01000015.1"/>
</dbReference>
<dbReference type="Pfam" id="PF18093">
    <property type="entry name" value="Trm5_N"/>
    <property type="match status" value="1"/>
</dbReference>
<evidence type="ECO:0000313" key="7">
    <source>
        <dbReference type="EMBL" id="MBR1369624.1"/>
    </source>
</evidence>
<dbReference type="GO" id="GO:0005737">
    <property type="term" value="C:cytoplasm"/>
    <property type="evidence" value="ECO:0007669"/>
    <property type="project" value="TreeGrafter"/>
</dbReference>
<dbReference type="AlphaFoldDB" id="A0A8J8B616"/>
<proteinExistence type="predicted"/>
<keyword evidence="3" id="KW-0808">Transferase</keyword>
<dbReference type="OrthoDB" id="8079at2157"/>
<dbReference type="EMBL" id="JWHL01000015">
    <property type="protein sequence ID" value="MBR1369624.1"/>
    <property type="molecule type" value="Genomic_DNA"/>
</dbReference>
<comment type="caution">
    <text evidence="7">The sequence shown here is derived from an EMBL/GenBank/DDBJ whole genome shotgun (WGS) entry which is preliminary data.</text>
</comment>
<dbReference type="Gene3D" id="3.40.50.150">
    <property type="entry name" value="Vaccinia Virus protein VP39"/>
    <property type="match status" value="1"/>
</dbReference>
<dbReference type="GO" id="GO:0002939">
    <property type="term" value="P:tRNA N1-guanine methylation"/>
    <property type="evidence" value="ECO:0007669"/>
    <property type="project" value="TreeGrafter"/>
</dbReference>
<dbReference type="Gene3D" id="3.30.70.2580">
    <property type="match status" value="1"/>
</dbReference>
<dbReference type="InterPro" id="IPR030382">
    <property type="entry name" value="MeTrfase_TRM5/TYW2"/>
</dbReference>
<protein>
    <submittedName>
        <fullName evidence="7">Methyltransferase</fullName>
    </submittedName>
</protein>
<dbReference type="PANTHER" id="PTHR23245">
    <property type="entry name" value="TRNA METHYLTRANSFERASE"/>
    <property type="match status" value="1"/>
</dbReference>
<reference evidence="7" key="1">
    <citation type="submission" date="2014-12" db="EMBL/GenBank/DDBJ databases">
        <authorList>
            <person name="Huang H.-H."/>
            <person name="Chen S.-C."/>
            <person name="Lai M.-C."/>
        </authorList>
    </citation>
    <scope>NUCLEOTIDE SEQUENCE</scope>
    <source>
        <strain evidence="7">K1F9705b</strain>
    </source>
</reference>
<dbReference type="SUPFAM" id="SSF53335">
    <property type="entry name" value="S-adenosyl-L-methionine-dependent methyltransferases"/>
    <property type="match status" value="1"/>
</dbReference>
<keyword evidence="4" id="KW-0949">S-adenosyl-L-methionine</keyword>
<dbReference type="PANTHER" id="PTHR23245:SF36">
    <property type="entry name" value="TRNA (GUANINE(37)-N1)-METHYLTRANSFERASE"/>
    <property type="match status" value="1"/>
</dbReference>
<evidence type="ECO:0000256" key="1">
    <source>
        <dbReference type="ARBA" id="ARBA00022490"/>
    </source>
</evidence>
<feature type="domain" description="SAM-dependent methyltransferase TRM5/TYW2-type" evidence="6">
    <location>
        <begin position="68"/>
        <end position="304"/>
    </location>
</feature>
<organism evidence="7 8">
    <name type="scientific">Methanocalculus chunghsingensis</name>
    <dbReference type="NCBI Taxonomy" id="156457"/>
    <lineage>
        <taxon>Archaea</taxon>
        <taxon>Methanobacteriati</taxon>
        <taxon>Methanobacteriota</taxon>
        <taxon>Stenosarchaea group</taxon>
        <taxon>Methanomicrobia</taxon>
        <taxon>Methanomicrobiales</taxon>
        <taxon>Methanocalculaceae</taxon>
        <taxon>Methanocalculus</taxon>
    </lineage>
</organism>
<dbReference type="CDD" id="cd02440">
    <property type="entry name" value="AdoMet_MTases"/>
    <property type="match status" value="1"/>
</dbReference>
<dbReference type="InterPro" id="IPR056743">
    <property type="entry name" value="TRM5-TYW2-like_MTfase"/>
</dbReference>
<keyword evidence="1" id="KW-0963">Cytoplasm</keyword>
<dbReference type="InterPro" id="IPR040601">
    <property type="entry name" value="Trm5a/b_N"/>
</dbReference>
<keyword evidence="5" id="KW-0819">tRNA processing</keyword>